<sequence>MLDFVRNKQKSILIKIAFGLIILSFVIGYTMLTAPTDGGSGAPSDVAARVNGNDISYTAFQSSYSNLYNLYQSIYQGNFNAEVEKQLNLPLQAMQQLVQEVLLIEEANKLGLDVSKEELVAAIAQYDAFKENGVFNRNRYLQVLNYQRMTPEQFEAAQERQLLTEKVRTRLQAGVTVSEEELKEAFHKENDKINLNYCWLTPALVESKVKVTDDGLAEFFAANKELFRIEEKVSLRYLQFDPARYEAEVANFSDDELDRFYRRHLDLYETKEEVKAAHILLRVSEDATDEIRGKRKELAADLLKQLQEGADFAELAKAHSDDKGTAENGGDLGTFGRGIMVKAFEAAAFALKPGELSDIVETPFGYHIIKVEEASEAGVKPLVDVIDDVKAGLKIEKARQLAYEKAMDAYNINRKSGDLDAAAKANDLGIKETGLFDRNGAIDGIGKVPAIVQAAFDLKSGELARPVQTTQGIFLIGLKEQQPSRLPELSEVKAQVEAAYRVEQAQTFAKELADRLLAKAQEMKSLRKAAAEENISVEESGEFPRSFGSFIPKIGKADELAEEAFSLTADTPIASKVYEIDNKFLVASLKESKPADFASLETAGLAQLRDQLLAAKKENAVADKVKELLESAEIEVLIPELANSFNKGSNQ</sequence>
<dbReference type="SUPFAM" id="SSF109998">
    <property type="entry name" value="Triger factor/SurA peptide-binding domain-like"/>
    <property type="match status" value="1"/>
</dbReference>
<evidence type="ECO:0000256" key="10">
    <source>
        <dbReference type="ARBA" id="ARBA00042775"/>
    </source>
</evidence>
<dbReference type="InterPro" id="IPR000297">
    <property type="entry name" value="PPIase_PpiC"/>
</dbReference>
<dbReference type="InterPro" id="IPR052029">
    <property type="entry name" value="PpiD_chaperone"/>
</dbReference>
<dbReference type="OrthoDB" id="9812372at2"/>
<protein>
    <recommendedName>
        <fullName evidence="9">Periplasmic chaperone PpiD</fullName>
    </recommendedName>
    <alternativeName>
        <fullName evidence="10">Periplasmic folding chaperone</fullName>
    </alternativeName>
</protein>
<keyword evidence="4 13" id="KW-0812">Transmembrane</keyword>
<keyword evidence="11 15" id="KW-0413">Isomerase</keyword>
<keyword evidence="12" id="KW-0175">Coiled coil</keyword>
<evidence type="ECO:0000256" key="8">
    <source>
        <dbReference type="ARBA" id="ARBA00038408"/>
    </source>
</evidence>
<dbReference type="Pfam" id="PF13616">
    <property type="entry name" value="Rotamase_3"/>
    <property type="match status" value="1"/>
</dbReference>
<keyword evidence="11" id="KW-0697">Rotamase</keyword>
<evidence type="ECO:0000256" key="1">
    <source>
        <dbReference type="ARBA" id="ARBA00004382"/>
    </source>
</evidence>
<accession>A0A1M6C276</accession>
<feature type="domain" description="PpiC" evidence="14">
    <location>
        <begin position="369"/>
        <end position="480"/>
    </location>
</feature>
<evidence type="ECO:0000256" key="4">
    <source>
        <dbReference type="ARBA" id="ARBA00022692"/>
    </source>
</evidence>
<dbReference type="STRING" id="1122189.SAMN02745165_00371"/>
<dbReference type="AlphaFoldDB" id="A0A1M6C276"/>
<dbReference type="RefSeq" id="WP_161947605.1">
    <property type="nucleotide sequence ID" value="NZ_FQZT01000001.1"/>
</dbReference>
<proteinExistence type="inferred from homology"/>
<keyword evidence="16" id="KW-1185">Reference proteome</keyword>
<dbReference type="PROSITE" id="PS50198">
    <property type="entry name" value="PPIC_PPIASE_2"/>
    <property type="match status" value="2"/>
</dbReference>
<dbReference type="Gene3D" id="3.10.50.40">
    <property type="match status" value="2"/>
</dbReference>
<dbReference type="Proteomes" id="UP000184171">
    <property type="component" value="Unassembled WGS sequence"/>
</dbReference>
<evidence type="ECO:0000259" key="14">
    <source>
        <dbReference type="PROSITE" id="PS50198"/>
    </source>
</evidence>
<comment type="similarity">
    <text evidence="8">Belongs to the PpiD chaperone family.</text>
</comment>
<name>A0A1M6C276_MALRU</name>
<dbReference type="GO" id="GO:0005886">
    <property type="term" value="C:plasma membrane"/>
    <property type="evidence" value="ECO:0007669"/>
    <property type="project" value="UniProtKB-SubCell"/>
</dbReference>
<keyword evidence="7" id="KW-0143">Chaperone</keyword>
<reference evidence="15 16" key="1">
    <citation type="submission" date="2016-11" db="EMBL/GenBank/DDBJ databases">
        <authorList>
            <person name="Jaros S."/>
            <person name="Januszkiewicz K."/>
            <person name="Wedrychowicz H."/>
        </authorList>
    </citation>
    <scope>NUCLEOTIDE SEQUENCE [LARGE SCALE GENOMIC DNA]</scope>
    <source>
        <strain evidence="15 16">DSM 5091</strain>
    </source>
</reference>
<keyword evidence="6 13" id="KW-0472">Membrane</keyword>
<feature type="coiled-coil region" evidence="12">
    <location>
        <begin position="605"/>
        <end position="635"/>
    </location>
</feature>
<dbReference type="EMBL" id="FQZT01000001">
    <property type="protein sequence ID" value="SHI54808.1"/>
    <property type="molecule type" value="Genomic_DNA"/>
</dbReference>
<evidence type="ECO:0000256" key="9">
    <source>
        <dbReference type="ARBA" id="ARBA00040743"/>
    </source>
</evidence>
<evidence type="ECO:0000256" key="11">
    <source>
        <dbReference type="PROSITE-ProRule" id="PRU00278"/>
    </source>
</evidence>
<dbReference type="PANTHER" id="PTHR47529:SF1">
    <property type="entry name" value="PERIPLASMIC CHAPERONE PPID"/>
    <property type="match status" value="1"/>
</dbReference>
<evidence type="ECO:0000256" key="12">
    <source>
        <dbReference type="SAM" id="Coils"/>
    </source>
</evidence>
<evidence type="ECO:0000256" key="6">
    <source>
        <dbReference type="ARBA" id="ARBA00023136"/>
    </source>
</evidence>
<keyword evidence="2" id="KW-1003">Cell membrane</keyword>
<dbReference type="Gene3D" id="1.10.4030.10">
    <property type="entry name" value="Porin chaperone SurA, peptide-binding domain"/>
    <property type="match status" value="1"/>
</dbReference>
<dbReference type="PROSITE" id="PS01096">
    <property type="entry name" value="PPIC_PPIASE_1"/>
    <property type="match status" value="1"/>
</dbReference>
<keyword evidence="5 13" id="KW-1133">Transmembrane helix</keyword>
<evidence type="ECO:0000313" key="16">
    <source>
        <dbReference type="Proteomes" id="UP000184171"/>
    </source>
</evidence>
<keyword evidence="3" id="KW-0997">Cell inner membrane</keyword>
<evidence type="ECO:0000256" key="5">
    <source>
        <dbReference type="ARBA" id="ARBA00022989"/>
    </source>
</evidence>
<dbReference type="InterPro" id="IPR023058">
    <property type="entry name" value="PPIase_PpiC_CS"/>
</dbReference>
<gene>
    <name evidence="15" type="ORF">SAMN02745165_00371</name>
</gene>
<comment type="subcellular location">
    <subcellularLocation>
        <location evidence="1">Cell inner membrane</location>
        <topology evidence="1">Single-pass type II membrane protein</topology>
        <orientation evidence="1">Periplasmic side</orientation>
    </subcellularLocation>
</comment>
<evidence type="ECO:0000256" key="2">
    <source>
        <dbReference type="ARBA" id="ARBA00022475"/>
    </source>
</evidence>
<dbReference type="Pfam" id="PF13624">
    <property type="entry name" value="SurA_N_3"/>
    <property type="match status" value="1"/>
</dbReference>
<evidence type="ECO:0000256" key="7">
    <source>
        <dbReference type="ARBA" id="ARBA00023186"/>
    </source>
</evidence>
<evidence type="ECO:0000313" key="15">
    <source>
        <dbReference type="EMBL" id="SHI54808.1"/>
    </source>
</evidence>
<dbReference type="SUPFAM" id="SSF54534">
    <property type="entry name" value="FKBP-like"/>
    <property type="match status" value="1"/>
</dbReference>
<evidence type="ECO:0000256" key="13">
    <source>
        <dbReference type="SAM" id="Phobius"/>
    </source>
</evidence>
<evidence type="ECO:0000256" key="3">
    <source>
        <dbReference type="ARBA" id="ARBA00022519"/>
    </source>
</evidence>
<feature type="transmembrane region" description="Helical" evidence="13">
    <location>
        <begin position="12"/>
        <end position="32"/>
    </location>
</feature>
<organism evidence="15 16">
    <name type="scientific">Malonomonas rubra DSM 5091</name>
    <dbReference type="NCBI Taxonomy" id="1122189"/>
    <lineage>
        <taxon>Bacteria</taxon>
        <taxon>Pseudomonadati</taxon>
        <taxon>Thermodesulfobacteriota</taxon>
        <taxon>Desulfuromonadia</taxon>
        <taxon>Desulfuromonadales</taxon>
        <taxon>Geopsychrobacteraceae</taxon>
        <taxon>Malonomonas</taxon>
    </lineage>
</organism>
<feature type="domain" description="PpiC" evidence="14">
    <location>
        <begin position="271"/>
        <end position="373"/>
    </location>
</feature>
<dbReference type="PANTHER" id="PTHR47529">
    <property type="entry name" value="PEPTIDYL-PROLYL CIS-TRANS ISOMERASE D"/>
    <property type="match status" value="1"/>
</dbReference>
<dbReference type="Pfam" id="PF13145">
    <property type="entry name" value="Rotamase_2"/>
    <property type="match status" value="1"/>
</dbReference>
<dbReference type="GO" id="GO:0003755">
    <property type="term" value="F:peptidyl-prolyl cis-trans isomerase activity"/>
    <property type="evidence" value="ECO:0007669"/>
    <property type="project" value="UniProtKB-KW"/>
</dbReference>
<dbReference type="InterPro" id="IPR027304">
    <property type="entry name" value="Trigger_fact/SurA_dom_sf"/>
</dbReference>
<dbReference type="InterPro" id="IPR046357">
    <property type="entry name" value="PPIase_dom_sf"/>
</dbReference>